<keyword evidence="3" id="KW-1185">Reference proteome</keyword>
<dbReference type="Proteomes" id="UP000831880">
    <property type="component" value="Chromosome"/>
</dbReference>
<evidence type="ECO:0000256" key="1">
    <source>
        <dbReference type="SAM" id="Phobius"/>
    </source>
</evidence>
<feature type="transmembrane region" description="Helical" evidence="1">
    <location>
        <begin position="16"/>
        <end position="33"/>
    </location>
</feature>
<name>A0ABY4H1H3_9BACI</name>
<dbReference type="EMBL" id="CP095074">
    <property type="protein sequence ID" value="UOQ94285.1"/>
    <property type="molecule type" value="Genomic_DNA"/>
</dbReference>
<sequence length="64" mass="7287">MKQWHKEIDSDSHKKSDLLIAFFILTFVAAVYLDRPILLIPSGLMLTLFIAGKAYDRWSGGSFI</sequence>
<reference evidence="2 3" key="1">
    <citation type="submission" date="2022-04" db="EMBL/GenBank/DDBJ databases">
        <title>Halobacillus sp. isolated from saltern.</title>
        <authorList>
            <person name="Won M."/>
            <person name="Lee C.-M."/>
            <person name="Woen H.-Y."/>
            <person name="Kwon S.-W."/>
        </authorList>
    </citation>
    <scope>NUCLEOTIDE SEQUENCE [LARGE SCALE GENOMIC DNA]</scope>
    <source>
        <strain evidence="2 3">SSTM10-2</strain>
    </source>
</reference>
<dbReference type="RefSeq" id="WP_244753933.1">
    <property type="nucleotide sequence ID" value="NZ_CP095074.1"/>
</dbReference>
<proteinExistence type="predicted"/>
<keyword evidence="1" id="KW-0812">Transmembrane</keyword>
<organism evidence="2 3">
    <name type="scientific">Halobacillus shinanisalinarum</name>
    <dbReference type="NCBI Taxonomy" id="2932258"/>
    <lineage>
        <taxon>Bacteria</taxon>
        <taxon>Bacillati</taxon>
        <taxon>Bacillota</taxon>
        <taxon>Bacilli</taxon>
        <taxon>Bacillales</taxon>
        <taxon>Bacillaceae</taxon>
        <taxon>Halobacillus</taxon>
    </lineage>
</organism>
<evidence type="ECO:0000313" key="2">
    <source>
        <dbReference type="EMBL" id="UOQ94285.1"/>
    </source>
</evidence>
<gene>
    <name evidence="2" type="ORF">MUO14_04805</name>
</gene>
<protein>
    <submittedName>
        <fullName evidence="2">Uncharacterized protein</fullName>
    </submittedName>
</protein>
<keyword evidence="1" id="KW-0472">Membrane</keyword>
<evidence type="ECO:0000313" key="3">
    <source>
        <dbReference type="Proteomes" id="UP000831880"/>
    </source>
</evidence>
<keyword evidence="1" id="KW-1133">Transmembrane helix</keyword>
<accession>A0ABY4H1H3</accession>